<dbReference type="Pfam" id="PF21543">
    <property type="entry name" value="CvfB_2nd"/>
    <property type="match status" value="1"/>
</dbReference>
<dbReference type="PIRSF" id="PIRSF012524">
    <property type="entry name" value="YitL_S1"/>
    <property type="match status" value="1"/>
</dbReference>
<dbReference type="Proteomes" id="UP000467132">
    <property type="component" value="Unassembled WGS sequence"/>
</dbReference>
<dbReference type="SUPFAM" id="SSF50249">
    <property type="entry name" value="Nucleic acid-binding proteins"/>
    <property type="match status" value="1"/>
</dbReference>
<name>A0A845QRY2_9CLOT</name>
<accession>A0A845QRY2</accession>
<comment type="caution">
    <text evidence="3">The sequence shown here is derived from an EMBL/GenBank/DDBJ whole genome shotgun (WGS) entry which is preliminary data.</text>
</comment>
<proteinExistence type="inferred from homology"/>
<dbReference type="Gene3D" id="1.10.10.10">
    <property type="entry name" value="Winged helix-like DNA-binding domain superfamily/Winged helix DNA-binding domain"/>
    <property type="match status" value="1"/>
</dbReference>
<comment type="similarity">
    <text evidence="1">Belongs to the CvfB family.</text>
</comment>
<dbReference type="InterPro" id="IPR040764">
    <property type="entry name" value="CvfB_WH"/>
</dbReference>
<organism evidence="3 4">
    <name type="scientific">Senegalia massiliensis</name>
    <dbReference type="NCBI Taxonomy" id="1720316"/>
    <lineage>
        <taxon>Bacteria</taxon>
        <taxon>Bacillati</taxon>
        <taxon>Bacillota</taxon>
        <taxon>Clostridia</taxon>
        <taxon>Eubacteriales</taxon>
        <taxon>Clostridiaceae</taxon>
        <taxon>Senegalia</taxon>
    </lineage>
</organism>
<dbReference type="AlphaFoldDB" id="A0A845QRY2"/>
<dbReference type="GO" id="GO:0003676">
    <property type="term" value="F:nucleic acid binding"/>
    <property type="evidence" value="ECO:0007669"/>
    <property type="project" value="InterPro"/>
</dbReference>
<dbReference type="InterPro" id="IPR012340">
    <property type="entry name" value="NA-bd_OB-fold"/>
</dbReference>
<dbReference type="SMART" id="SM00316">
    <property type="entry name" value="S1"/>
    <property type="match status" value="2"/>
</dbReference>
<dbReference type="Pfam" id="PF13509">
    <property type="entry name" value="S1_2"/>
    <property type="match status" value="2"/>
</dbReference>
<dbReference type="InterPro" id="IPR014464">
    <property type="entry name" value="CvfB_fam"/>
</dbReference>
<evidence type="ECO:0000313" key="4">
    <source>
        <dbReference type="Proteomes" id="UP000467132"/>
    </source>
</evidence>
<dbReference type="RefSeq" id="WP_160195812.1">
    <property type="nucleotide sequence ID" value="NZ_QXXA01000001.1"/>
</dbReference>
<dbReference type="PANTHER" id="PTHR37296:SF1">
    <property type="entry name" value="CONSERVED VIRULENCE FACTOR B"/>
    <property type="match status" value="1"/>
</dbReference>
<dbReference type="Pfam" id="PF17783">
    <property type="entry name" value="WHD_CvfB"/>
    <property type="match status" value="1"/>
</dbReference>
<dbReference type="PANTHER" id="PTHR37296">
    <property type="entry name" value="CONSERVED VIRULENCE FACTOR B"/>
    <property type="match status" value="1"/>
</dbReference>
<dbReference type="OrthoDB" id="9801597at2"/>
<dbReference type="InterPro" id="IPR036388">
    <property type="entry name" value="WH-like_DNA-bd_sf"/>
</dbReference>
<dbReference type="EMBL" id="QXXA01000001">
    <property type="protein sequence ID" value="NBI05295.1"/>
    <property type="molecule type" value="Genomic_DNA"/>
</dbReference>
<evidence type="ECO:0000256" key="1">
    <source>
        <dbReference type="PIRNR" id="PIRNR012524"/>
    </source>
</evidence>
<feature type="domain" description="S1 motif" evidence="2">
    <location>
        <begin position="146"/>
        <end position="207"/>
    </location>
</feature>
<dbReference type="InterPro" id="IPR048587">
    <property type="entry name" value="CvfB_S1_3rd"/>
</dbReference>
<protein>
    <submittedName>
        <fullName evidence="3">S1 RNA-binding domain-containing protein</fullName>
    </submittedName>
</protein>
<evidence type="ECO:0000259" key="2">
    <source>
        <dbReference type="PROSITE" id="PS50126"/>
    </source>
</evidence>
<dbReference type="InterPro" id="IPR039566">
    <property type="entry name" value="CvfB_S1_st"/>
</dbReference>
<sequence length="278" mass="31778">MIKLGEIQELIVDRFAAQGVYLKSSNDDEDVVLLPIKEVRDDIEIGDKIEVFVYRDSKDRLISTVKNPKITLGDIGLLEIVDNTRIGSFLDWGLEKDLFLPFTEQRGKIKKGEKYLVGAYIDKSNRLCATMNVYDMLRINAPYEENDNVSGMVYNFNPNVGLFIAIDNKYHGLIPKQKLFKRFEIGEVINARVVKVREDGKLELSLREKAYKQIDIDAEKVMNKLNLNEGFINLNDKSSPEKIKKELEISKAAFKRAVGKLLKKGKIEFAENGIMLKK</sequence>
<gene>
    <name evidence="3" type="ORF">D3Z33_00310</name>
</gene>
<dbReference type="PROSITE" id="PS50126">
    <property type="entry name" value="S1"/>
    <property type="match status" value="1"/>
</dbReference>
<dbReference type="InterPro" id="IPR003029">
    <property type="entry name" value="S1_domain"/>
</dbReference>
<keyword evidence="4" id="KW-1185">Reference proteome</keyword>
<reference evidence="3 4" key="1">
    <citation type="submission" date="2018-08" db="EMBL/GenBank/DDBJ databases">
        <title>Murine metabolic-syndrome-specific gut microbial biobank.</title>
        <authorList>
            <person name="Liu C."/>
        </authorList>
    </citation>
    <scope>NUCLEOTIDE SEQUENCE [LARGE SCALE GENOMIC DNA]</scope>
    <source>
        <strain evidence="3 4">583</strain>
    </source>
</reference>
<evidence type="ECO:0000313" key="3">
    <source>
        <dbReference type="EMBL" id="NBI05295.1"/>
    </source>
</evidence>
<dbReference type="Gene3D" id="2.40.50.140">
    <property type="entry name" value="Nucleic acid-binding proteins"/>
    <property type="match status" value="2"/>
</dbReference>